<dbReference type="Proteomes" id="UP000191272">
    <property type="component" value="Chromosome"/>
</dbReference>
<sequence length="170" mass="19269">MGFRRPIYAKGRLKAAWVLYRTVAWALPRITFAEMMANGMRFSMFSWAKPTLRLSVLLNGKLQVGLTVLALSLTLSRGEREQMAENQNNGRTLPSLRGKENKLQGITTIVEVQSSDSLSPWERARERAKPFGMPLSRFSKNTLSKRIQKKEIVGHGCPTLFLNFKGLKNE</sequence>
<evidence type="ECO:0000313" key="1">
    <source>
        <dbReference type="EMBL" id="ARC50609.1"/>
    </source>
</evidence>
<name>A0ABM6JAT6_NEIMU</name>
<accession>A0ABM6JAT6</accession>
<dbReference type="EMBL" id="CP020452">
    <property type="protein sequence ID" value="ARC50609.1"/>
    <property type="molecule type" value="Genomic_DNA"/>
</dbReference>
<proteinExistence type="predicted"/>
<evidence type="ECO:0000313" key="2">
    <source>
        <dbReference type="Proteomes" id="UP000191272"/>
    </source>
</evidence>
<keyword evidence="2" id="KW-1185">Reference proteome</keyword>
<protein>
    <submittedName>
        <fullName evidence="1">Uncharacterized protein</fullName>
    </submittedName>
</protein>
<organism evidence="1 2">
    <name type="scientific">Neisseria mucosa</name>
    <dbReference type="NCBI Taxonomy" id="488"/>
    <lineage>
        <taxon>Bacteria</taxon>
        <taxon>Pseudomonadati</taxon>
        <taxon>Pseudomonadota</taxon>
        <taxon>Betaproteobacteria</taxon>
        <taxon>Neisseriales</taxon>
        <taxon>Neisseriaceae</taxon>
        <taxon>Neisseria</taxon>
    </lineage>
</organism>
<reference evidence="2" key="1">
    <citation type="submission" date="2017-03" db="EMBL/GenBank/DDBJ databases">
        <title>FDA dAtabase for Regulatory Grade micrObial Sequences (FDA-ARGOS): Supporting development and validation of Infectious Disease Dx tests.</title>
        <authorList>
            <person name="Campos J."/>
            <person name="Goldberg B."/>
            <person name="Tallon L."/>
            <person name="Sadzewicz L."/>
            <person name="Sengamalay N."/>
            <person name="Ott S."/>
            <person name="Godinez A."/>
            <person name="Nagaraj S."/>
            <person name="Vyas G."/>
            <person name="Aluvathingal J."/>
            <person name="Nadendla S."/>
            <person name="Geyer C."/>
            <person name="Nandy P."/>
            <person name="Hobson J."/>
            <person name="Sichtig H."/>
        </authorList>
    </citation>
    <scope>NUCLEOTIDE SEQUENCE [LARGE SCALE GENOMIC DNA]</scope>
    <source>
        <strain evidence="2">FDAARGOS_260</strain>
    </source>
</reference>
<gene>
    <name evidence="1" type="ORF">A6J88_04525</name>
</gene>